<dbReference type="PANTHER" id="PTHR46211:SF14">
    <property type="entry name" value="GLYCEROPHOSPHODIESTER PHOSPHODIESTERASE"/>
    <property type="match status" value="1"/>
</dbReference>
<accession>A0A9D9HUH6</accession>
<dbReference type="CDD" id="cd08566">
    <property type="entry name" value="GDPD_AtGDE_like"/>
    <property type="match status" value="1"/>
</dbReference>
<dbReference type="PROSITE" id="PS51704">
    <property type="entry name" value="GP_PDE"/>
    <property type="match status" value="1"/>
</dbReference>
<evidence type="ECO:0000313" key="4">
    <source>
        <dbReference type="Proteomes" id="UP000823641"/>
    </source>
</evidence>
<feature type="domain" description="GP-PDE" evidence="2">
    <location>
        <begin position="30"/>
        <end position="263"/>
    </location>
</feature>
<evidence type="ECO:0000313" key="3">
    <source>
        <dbReference type="EMBL" id="MBO8460088.1"/>
    </source>
</evidence>
<dbReference type="InterPro" id="IPR017946">
    <property type="entry name" value="PLC-like_Pdiesterase_TIM-brl"/>
</dbReference>
<name>A0A9D9HUH6_9BACT</name>
<sequence length="275" mass="30731">MKQIVLSAGIFILLICITACTPQTKSEHIPLVSGHRGANMIAPENTMASADSCIKYGIDYMECDVCISKDSVFYILHDSTLNRTTNGTGNIGLWMSNDIDTLDAGIWFGPEFAGQRVPRFADLLRKAKSSGLKITVDYRSGDLKKLLETIETENMTENCCFTFSNEEDAKAFRHIAPNIKTLQAYVNNPNDLNRIVKELHPNIIVSWIDMLTPQFIEKCHKLNLQVLALALGHGDKTVEHQKAVDLGVDILATDHPEKFVLKYKSQFSSNSLRIK</sequence>
<feature type="chain" id="PRO_5039000918" evidence="1">
    <location>
        <begin position="22"/>
        <end position="275"/>
    </location>
</feature>
<dbReference type="Proteomes" id="UP000823641">
    <property type="component" value="Unassembled WGS sequence"/>
</dbReference>
<reference evidence="3" key="2">
    <citation type="journal article" date="2021" name="PeerJ">
        <title>Extensive microbial diversity within the chicken gut microbiome revealed by metagenomics and culture.</title>
        <authorList>
            <person name="Gilroy R."/>
            <person name="Ravi A."/>
            <person name="Getino M."/>
            <person name="Pursley I."/>
            <person name="Horton D.L."/>
            <person name="Alikhan N.F."/>
            <person name="Baker D."/>
            <person name="Gharbi K."/>
            <person name="Hall N."/>
            <person name="Watson M."/>
            <person name="Adriaenssens E.M."/>
            <person name="Foster-Nyarko E."/>
            <person name="Jarju S."/>
            <person name="Secka A."/>
            <person name="Antonio M."/>
            <person name="Oren A."/>
            <person name="Chaudhuri R.R."/>
            <person name="La Ragione R."/>
            <person name="Hildebrand F."/>
            <person name="Pallen M.J."/>
        </authorList>
    </citation>
    <scope>NUCLEOTIDE SEQUENCE</scope>
    <source>
        <strain evidence="3">G3-3990</strain>
    </source>
</reference>
<dbReference type="GO" id="GO:0006629">
    <property type="term" value="P:lipid metabolic process"/>
    <property type="evidence" value="ECO:0007669"/>
    <property type="project" value="InterPro"/>
</dbReference>
<reference evidence="3" key="1">
    <citation type="submission" date="2020-10" db="EMBL/GenBank/DDBJ databases">
        <authorList>
            <person name="Gilroy R."/>
        </authorList>
    </citation>
    <scope>NUCLEOTIDE SEQUENCE</scope>
    <source>
        <strain evidence="3">G3-3990</strain>
    </source>
</reference>
<dbReference type="AlphaFoldDB" id="A0A9D9HUH6"/>
<evidence type="ECO:0000256" key="1">
    <source>
        <dbReference type="SAM" id="SignalP"/>
    </source>
</evidence>
<dbReference type="Pfam" id="PF03009">
    <property type="entry name" value="GDPD"/>
    <property type="match status" value="1"/>
</dbReference>
<dbReference type="GO" id="GO:0008081">
    <property type="term" value="F:phosphoric diester hydrolase activity"/>
    <property type="evidence" value="ECO:0007669"/>
    <property type="project" value="InterPro"/>
</dbReference>
<dbReference type="SUPFAM" id="SSF51695">
    <property type="entry name" value="PLC-like phosphodiesterases"/>
    <property type="match status" value="1"/>
</dbReference>
<dbReference type="EMBL" id="JADIMG010000069">
    <property type="protein sequence ID" value="MBO8460088.1"/>
    <property type="molecule type" value="Genomic_DNA"/>
</dbReference>
<comment type="caution">
    <text evidence="3">The sequence shown here is derived from an EMBL/GenBank/DDBJ whole genome shotgun (WGS) entry which is preliminary data.</text>
</comment>
<dbReference type="InterPro" id="IPR030395">
    <property type="entry name" value="GP_PDE_dom"/>
</dbReference>
<protein>
    <submittedName>
        <fullName evidence="3">Glycerophosphodiester phosphodiesterase family protein</fullName>
    </submittedName>
</protein>
<organism evidence="3 4">
    <name type="scientific">Candidatus Gallipaludibacter merdavium</name>
    <dbReference type="NCBI Taxonomy" id="2840839"/>
    <lineage>
        <taxon>Bacteria</taxon>
        <taxon>Pseudomonadati</taxon>
        <taxon>Bacteroidota</taxon>
        <taxon>Bacteroidia</taxon>
        <taxon>Bacteroidales</taxon>
        <taxon>Candidatus Gallipaludibacter</taxon>
    </lineage>
</organism>
<dbReference type="Gene3D" id="3.20.20.190">
    <property type="entry name" value="Phosphatidylinositol (PI) phosphodiesterase"/>
    <property type="match status" value="1"/>
</dbReference>
<keyword evidence="1" id="KW-0732">Signal</keyword>
<proteinExistence type="predicted"/>
<gene>
    <name evidence="3" type="ORF">IAA73_07140</name>
</gene>
<evidence type="ECO:0000259" key="2">
    <source>
        <dbReference type="PROSITE" id="PS51704"/>
    </source>
</evidence>
<feature type="signal peptide" evidence="1">
    <location>
        <begin position="1"/>
        <end position="21"/>
    </location>
</feature>
<dbReference type="PANTHER" id="PTHR46211">
    <property type="entry name" value="GLYCEROPHOSPHORYL DIESTER PHOSPHODIESTERASE"/>
    <property type="match status" value="1"/>
</dbReference>